<keyword evidence="4 10" id="KW-1133">Transmembrane helix</keyword>
<dbReference type="GO" id="GO:0034707">
    <property type="term" value="C:chloride channel complex"/>
    <property type="evidence" value="ECO:0007669"/>
    <property type="project" value="UniProtKB-KW"/>
</dbReference>
<organism evidence="11 12">
    <name type="scientific">Brooklawnia propionicigenes</name>
    <dbReference type="NCBI Taxonomy" id="3041175"/>
    <lineage>
        <taxon>Bacteria</taxon>
        <taxon>Bacillati</taxon>
        <taxon>Actinomycetota</taxon>
        <taxon>Actinomycetes</taxon>
        <taxon>Propionibacteriales</taxon>
        <taxon>Propionibacteriaceae</taxon>
        <taxon>Brooklawnia</taxon>
    </lineage>
</organism>
<dbReference type="KEGG" id="broo:brsh051_06710"/>
<keyword evidence="9" id="KW-0407">Ion channel</keyword>
<dbReference type="Proteomes" id="UP001431656">
    <property type="component" value="Chromosome"/>
</dbReference>
<keyword evidence="7" id="KW-0869">Chloride channel</keyword>
<dbReference type="PANTHER" id="PTHR43427:SF6">
    <property type="entry name" value="CHLORIDE CHANNEL PROTEIN CLC-E"/>
    <property type="match status" value="1"/>
</dbReference>
<sequence length="411" mass="41790">MTAHGWLRIGVAVVAAGLLAGLAASALIWLLDLVQFAAYGVDADSLMLDVEQASAVRRVLAPTIGGLLAGLGWWALARRGDLLSVDDLQAAMPAKTPLLRPLADGVLQTAVVGAGASIGREGAPRLVAAALAARLATRLELDASAARIIVAGAAGAGLAAVYNVPLAGAIFGVALTRQWRSSRTWASCLAMSFMAILVVWSISGNEPSYLLPPASFDLVTAGWAVLAIPLCALTGIGFHLLSAHATSFALRSRLRGAPLWPAWTIAVAGALTGAASMWLPVLPGNGKDILQAAFDASAPMELFVVLLVAKPAATAMYLAAGARGGLLTPALSTGAALGVAAAWGLSLLGIVADPVPFAIIAAGGVLAVTQRAPLFAAVMAWELIRAPIWILPLLLVAAFGSCAVTSGTMKE</sequence>
<evidence type="ECO:0000256" key="6">
    <source>
        <dbReference type="ARBA" id="ARBA00023136"/>
    </source>
</evidence>
<evidence type="ECO:0000256" key="5">
    <source>
        <dbReference type="ARBA" id="ARBA00023065"/>
    </source>
</evidence>
<name>A0AAN0K646_9ACTN</name>
<feature type="transmembrane region" description="Helical" evidence="10">
    <location>
        <begin position="185"/>
        <end position="203"/>
    </location>
</feature>
<gene>
    <name evidence="11" type="ORF">brsh051_06710</name>
</gene>
<evidence type="ECO:0000256" key="9">
    <source>
        <dbReference type="ARBA" id="ARBA00023303"/>
    </source>
</evidence>
<evidence type="ECO:0000313" key="11">
    <source>
        <dbReference type="EMBL" id="BEH01390.1"/>
    </source>
</evidence>
<keyword evidence="2" id="KW-0813">Transport</keyword>
<dbReference type="RefSeq" id="WP_286267562.1">
    <property type="nucleotide sequence ID" value="NZ_AP028056.1"/>
</dbReference>
<protein>
    <submittedName>
        <fullName evidence="11">Chloride channel protein</fullName>
    </submittedName>
</protein>
<keyword evidence="12" id="KW-1185">Reference proteome</keyword>
<dbReference type="InterPro" id="IPR050368">
    <property type="entry name" value="ClC-type_chloride_channel"/>
</dbReference>
<reference evidence="11" key="1">
    <citation type="journal article" date="2024" name="Int. J. Syst. Evol. Microbiol.">
        <title>Brooklawnia propionicigenes sp. nov., a facultatively anaerobic, propionate-producing bacterium isolated from a methanogenic reactor treating waste from cattle farms.</title>
        <authorList>
            <person name="Akita Y."/>
            <person name="Ueki A."/>
            <person name="Tonouchi A."/>
            <person name="Sugawara Y."/>
            <person name="Honma S."/>
            <person name="Kaku N."/>
            <person name="Ueki K."/>
        </authorList>
    </citation>
    <scope>NUCLEOTIDE SEQUENCE</scope>
    <source>
        <strain evidence="11">SH051</strain>
    </source>
</reference>
<evidence type="ECO:0000256" key="1">
    <source>
        <dbReference type="ARBA" id="ARBA00004141"/>
    </source>
</evidence>
<dbReference type="PANTHER" id="PTHR43427">
    <property type="entry name" value="CHLORIDE CHANNEL PROTEIN CLC-E"/>
    <property type="match status" value="1"/>
</dbReference>
<dbReference type="Gene3D" id="1.10.3080.10">
    <property type="entry name" value="Clc chloride channel"/>
    <property type="match status" value="1"/>
</dbReference>
<evidence type="ECO:0000313" key="12">
    <source>
        <dbReference type="Proteomes" id="UP001431656"/>
    </source>
</evidence>
<dbReference type="PRINTS" id="PR00762">
    <property type="entry name" value="CLCHANNEL"/>
</dbReference>
<evidence type="ECO:0000256" key="10">
    <source>
        <dbReference type="SAM" id="Phobius"/>
    </source>
</evidence>
<evidence type="ECO:0000256" key="8">
    <source>
        <dbReference type="ARBA" id="ARBA00023214"/>
    </source>
</evidence>
<dbReference type="InterPro" id="IPR001807">
    <property type="entry name" value="ClC"/>
</dbReference>
<feature type="transmembrane region" description="Helical" evidence="10">
    <location>
        <begin position="223"/>
        <end position="241"/>
    </location>
</feature>
<feature type="transmembrane region" description="Helical" evidence="10">
    <location>
        <begin position="327"/>
        <end position="351"/>
    </location>
</feature>
<dbReference type="GO" id="GO:0005254">
    <property type="term" value="F:chloride channel activity"/>
    <property type="evidence" value="ECO:0007669"/>
    <property type="project" value="UniProtKB-KW"/>
</dbReference>
<evidence type="ECO:0000256" key="4">
    <source>
        <dbReference type="ARBA" id="ARBA00022989"/>
    </source>
</evidence>
<dbReference type="EMBL" id="AP028056">
    <property type="protein sequence ID" value="BEH01390.1"/>
    <property type="molecule type" value="Genomic_DNA"/>
</dbReference>
<feature type="transmembrane region" description="Helical" evidence="10">
    <location>
        <begin position="262"/>
        <end position="282"/>
    </location>
</feature>
<keyword evidence="3 10" id="KW-0812">Transmembrane</keyword>
<dbReference type="InterPro" id="IPR014743">
    <property type="entry name" value="Cl-channel_core"/>
</dbReference>
<keyword evidence="8" id="KW-0868">Chloride</keyword>
<feature type="transmembrane region" description="Helical" evidence="10">
    <location>
        <begin position="357"/>
        <end position="381"/>
    </location>
</feature>
<comment type="subcellular location">
    <subcellularLocation>
        <location evidence="1">Membrane</location>
        <topology evidence="1">Multi-pass membrane protein</topology>
    </subcellularLocation>
</comment>
<evidence type="ECO:0000256" key="2">
    <source>
        <dbReference type="ARBA" id="ARBA00022448"/>
    </source>
</evidence>
<evidence type="ECO:0000256" key="3">
    <source>
        <dbReference type="ARBA" id="ARBA00022692"/>
    </source>
</evidence>
<feature type="transmembrane region" description="Helical" evidence="10">
    <location>
        <begin position="302"/>
        <end position="320"/>
    </location>
</feature>
<keyword evidence="5" id="KW-0406">Ion transport</keyword>
<dbReference type="Pfam" id="PF00654">
    <property type="entry name" value="Voltage_CLC"/>
    <property type="match status" value="1"/>
</dbReference>
<dbReference type="AlphaFoldDB" id="A0AAN0K646"/>
<feature type="transmembrane region" description="Helical" evidence="10">
    <location>
        <begin position="388"/>
        <end position="409"/>
    </location>
</feature>
<evidence type="ECO:0000256" key="7">
    <source>
        <dbReference type="ARBA" id="ARBA00023173"/>
    </source>
</evidence>
<proteinExistence type="predicted"/>
<feature type="transmembrane region" description="Helical" evidence="10">
    <location>
        <begin position="6"/>
        <end position="34"/>
    </location>
</feature>
<feature type="transmembrane region" description="Helical" evidence="10">
    <location>
        <begin position="148"/>
        <end position="173"/>
    </location>
</feature>
<dbReference type="SUPFAM" id="SSF81340">
    <property type="entry name" value="Clc chloride channel"/>
    <property type="match status" value="1"/>
</dbReference>
<accession>A0AAN0K646</accession>
<keyword evidence="6 10" id="KW-0472">Membrane</keyword>